<accession>A0ABY8SX86</accession>
<evidence type="ECO:0000313" key="1">
    <source>
        <dbReference type="EMBL" id="WHS67040.1"/>
    </source>
</evidence>
<gene>
    <name evidence="1" type="ORF">QMY55_07960</name>
</gene>
<reference evidence="1 2" key="1">
    <citation type="submission" date="2023-05" db="EMBL/GenBank/DDBJ databases">
        <authorList>
            <person name="Yin Y."/>
            <person name="Lu Z."/>
        </authorList>
    </citation>
    <scope>NUCLEOTIDE SEQUENCE [LARGE SCALE GENOMIC DNA]</scope>
    <source>
        <strain evidence="1 2">ZM22</strain>
    </source>
</reference>
<evidence type="ECO:0000313" key="2">
    <source>
        <dbReference type="Proteomes" id="UP001240697"/>
    </source>
</evidence>
<sequence length="103" mass="11449">MNTLEIDTFIVRLEQFTRQGVSLPNAELLAERLVLRDRDEDDRQLCLECQHLQGDVGRWRCSNAHAARMAVGIANAPLPVGMTQQLQRCPGFRADQSSAGGTI</sequence>
<dbReference type="EMBL" id="CP125947">
    <property type="protein sequence ID" value="WHS67040.1"/>
    <property type="molecule type" value="Genomic_DNA"/>
</dbReference>
<name>A0ABY8SX86_9BURK</name>
<organism evidence="1 2">
    <name type="scientific">Comamonas resistens</name>
    <dbReference type="NCBI Taxonomy" id="3046670"/>
    <lineage>
        <taxon>Bacteria</taxon>
        <taxon>Pseudomonadati</taxon>
        <taxon>Pseudomonadota</taxon>
        <taxon>Betaproteobacteria</taxon>
        <taxon>Burkholderiales</taxon>
        <taxon>Comamonadaceae</taxon>
        <taxon>Comamonas</taxon>
    </lineage>
</organism>
<protein>
    <submittedName>
        <fullName evidence="1">Uncharacterized protein</fullName>
    </submittedName>
</protein>
<dbReference type="RefSeq" id="WP_283488087.1">
    <property type="nucleotide sequence ID" value="NZ_CP125947.1"/>
</dbReference>
<proteinExistence type="predicted"/>
<keyword evidence="2" id="KW-1185">Reference proteome</keyword>
<dbReference type="Proteomes" id="UP001240697">
    <property type="component" value="Chromosome"/>
</dbReference>